<feature type="compositionally biased region" description="Low complexity" evidence="2">
    <location>
        <begin position="776"/>
        <end position="809"/>
    </location>
</feature>
<gene>
    <name evidence="3" type="primary">sec1</name>
    <name evidence="3" type="ORF">IWQ62_003666</name>
</gene>
<protein>
    <submittedName>
        <fullName evidence="3">Syntaxin binding protein 1</fullName>
    </submittedName>
</protein>
<feature type="region of interest" description="Disordered" evidence="2">
    <location>
        <begin position="654"/>
        <end position="838"/>
    </location>
</feature>
<organism evidence="3 4">
    <name type="scientific">Dispira parvispora</name>
    <dbReference type="NCBI Taxonomy" id="1520584"/>
    <lineage>
        <taxon>Eukaryota</taxon>
        <taxon>Fungi</taxon>
        <taxon>Fungi incertae sedis</taxon>
        <taxon>Zoopagomycota</taxon>
        <taxon>Kickxellomycotina</taxon>
        <taxon>Dimargaritomycetes</taxon>
        <taxon>Dimargaritales</taxon>
        <taxon>Dimargaritaceae</taxon>
        <taxon>Dispira</taxon>
    </lineage>
</organism>
<dbReference type="Gene3D" id="1.25.40.60">
    <property type="match status" value="1"/>
</dbReference>
<proteinExistence type="inferred from homology"/>
<dbReference type="Pfam" id="PF00995">
    <property type="entry name" value="Sec1"/>
    <property type="match status" value="1"/>
</dbReference>
<dbReference type="Proteomes" id="UP001150925">
    <property type="component" value="Unassembled WGS sequence"/>
</dbReference>
<dbReference type="SUPFAM" id="SSF56815">
    <property type="entry name" value="Sec1/munc18-like (SM) proteins"/>
    <property type="match status" value="1"/>
</dbReference>
<dbReference type="Gene3D" id="3.40.50.2060">
    <property type="match status" value="1"/>
</dbReference>
<feature type="compositionally biased region" description="Polar residues" evidence="2">
    <location>
        <begin position="730"/>
        <end position="743"/>
    </location>
</feature>
<evidence type="ECO:0000313" key="3">
    <source>
        <dbReference type="EMBL" id="KAJ1962011.1"/>
    </source>
</evidence>
<dbReference type="InterPro" id="IPR001619">
    <property type="entry name" value="Sec1-like"/>
</dbReference>
<feature type="compositionally biased region" description="Low complexity" evidence="2">
    <location>
        <begin position="574"/>
        <end position="589"/>
    </location>
</feature>
<feature type="compositionally biased region" description="Low complexity" evidence="2">
    <location>
        <begin position="747"/>
        <end position="763"/>
    </location>
</feature>
<dbReference type="InterPro" id="IPR043154">
    <property type="entry name" value="Sec-1-like_dom1"/>
</dbReference>
<dbReference type="Gene3D" id="3.40.50.1910">
    <property type="match status" value="1"/>
</dbReference>
<dbReference type="InterPro" id="IPR036045">
    <property type="entry name" value="Sec1-like_sf"/>
</dbReference>
<name>A0A9W8AUE1_9FUNG</name>
<dbReference type="PANTHER" id="PTHR11679">
    <property type="entry name" value="VESICLE PROTEIN SORTING-ASSOCIATED"/>
    <property type="match status" value="1"/>
</dbReference>
<dbReference type="Gene3D" id="3.90.830.10">
    <property type="entry name" value="Syntaxin Binding Protein 1, Chain A, domain 2"/>
    <property type="match status" value="1"/>
</dbReference>
<evidence type="ECO:0000313" key="4">
    <source>
        <dbReference type="Proteomes" id="UP001150925"/>
    </source>
</evidence>
<dbReference type="GO" id="GO:0016192">
    <property type="term" value="P:vesicle-mediated transport"/>
    <property type="evidence" value="ECO:0007669"/>
    <property type="project" value="InterPro"/>
</dbReference>
<dbReference type="AlphaFoldDB" id="A0A9W8AUE1"/>
<dbReference type="InterPro" id="IPR043127">
    <property type="entry name" value="Sec-1-like_dom3a"/>
</dbReference>
<sequence>MSHNQLKDTLRYRVLTAIRKADSTSPMAPKVVVVDNRSVKLLNTCTTTTELCSGGGITGIVHLLDAPTARPDTEAIYFVYPTPDAIARICQDFALVKPKGGVPSTPRRFKACHLVLTYELDDQLFGKLKASLPADVLKTLDELYVSFQVVESQIFRTESSPQTFYNLFSPHMVEKAPLEMEHVARQLVSLCSTLHINPLIRYHQPDDYNPCKLSREAAVLFQTEMDKFLQHHTSYASSTQGQTVCLILDRSVDLYTPFLHEFTYQAMCMDLLNIQDGGKYQYDVETGQGMTQKEVILDDEDPLWVELRHKHIMEVRDILHQRKEKLQEQQRTMSRRGDKVGMGHLRTVVSSLPEFEKELARVVAHDTLLRECFEKLNQGELGNLANLEQILVTGKTAEGEVLKNLEMELVPLIDSPEVSATDKLRLLMIYFIAKNGSIGEADRTKLMQVAQLSSKQRDTISNLRGLGFQFDRVPPAATANSTQEEGGLFGRLKQSIRNHAMGGPQNPDEDSYNLSRYVPRFKKVVDDHLRGQLDDNEYPLLRPPQDERAMQSALSRKSLRSVKATWARPGPGGSSTPTGTTPPGVRRTVSTASNSSAGKMVIFVVGGVTYSEIRATYELSQAYGWDIYLGSTHILSPLEFLHSLSGLHEIPSHPPGGLPLTSTTSCPGDVPSRSGRRGMFGHRFGGGHSSSKPSRNMKSSNGYDHKAASAMTSPRHGAGGYRAADMTPMGHSTSQSSNGSTGHYRQASATSMNRSTSSTATSSLQQRFDRLDVRSNGHSSPYSSASSSVSSMRKPSNPASPYASTASPSKLKTGGISLSSTSDSDKKSSGNFLNRWLG</sequence>
<accession>A0A9W8AUE1</accession>
<dbReference type="InterPro" id="IPR027482">
    <property type="entry name" value="Sec1-like_dom2"/>
</dbReference>
<evidence type="ECO:0000256" key="1">
    <source>
        <dbReference type="ARBA" id="ARBA00009884"/>
    </source>
</evidence>
<dbReference type="OrthoDB" id="2228at2759"/>
<comment type="caution">
    <text evidence="3">The sequence shown here is derived from an EMBL/GenBank/DDBJ whole genome shotgun (WGS) entry which is preliminary data.</text>
</comment>
<comment type="similarity">
    <text evidence="1">Belongs to the STXBP/unc-18/SEC1 family.</text>
</comment>
<reference evidence="3" key="1">
    <citation type="submission" date="2022-07" db="EMBL/GenBank/DDBJ databases">
        <title>Phylogenomic reconstructions and comparative analyses of Kickxellomycotina fungi.</title>
        <authorList>
            <person name="Reynolds N.K."/>
            <person name="Stajich J.E."/>
            <person name="Barry K."/>
            <person name="Grigoriev I.V."/>
            <person name="Crous P."/>
            <person name="Smith M.E."/>
        </authorList>
    </citation>
    <scope>NUCLEOTIDE SEQUENCE</scope>
    <source>
        <strain evidence="3">RSA 1196</strain>
    </source>
</reference>
<evidence type="ECO:0000256" key="2">
    <source>
        <dbReference type="SAM" id="MobiDB-lite"/>
    </source>
</evidence>
<feature type="region of interest" description="Disordered" evidence="2">
    <location>
        <begin position="534"/>
        <end position="592"/>
    </location>
</feature>
<keyword evidence="4" id="KW-1185">Reference proteome</keyword>
<feature type="compositionally biased region" description="Low complexity" evidence="2">
    <location>
        <begin position="689"/>
        <end position="701"/>
    </location>
</feature>
<dbReference type="EMBL" id="JANBPY010001030">
    <property type="protein sequence ID" value="KAJ1962011.1"/>
    <property type="molecule type" value="Genomic_DNA"/>
</dbReference>